<dbReference type="Proteomes" id="UP001177140">
    <property type="component" value="Unassembled WGS sequence"/>
</dbReference>
<gene>
    <name evidence="7" type="ORF">MKW94_026460</name>
</gene>
<proteinExistence type="inferred from homology"/>
<dbReference type="InterPro" id="IPR016073">
    <property type="entry name" value="Skp1_comp_POZ"/>
</dbReference>
<dbReference type="InterPro" id="IPR016072">
    <property type="entry name" value="Skp1_comp_dimer"/>
</dbReference>
<dbReference type="EMBL" id="JAJJMA010345825">
    <property type="protein sequence ID" value="MCL7052066.1"/>
    <property type="molecule type" value="Genomic_DNA"/>
</dbReference>
<dbReference type="PIRSF" id="PIRSF028729">
    <property type="entry name" value="E3_ubiquit_lig_SCF_Skp"/>
    <property type="match status" value="1"/>
</dbReference>
<dbReference type="Pfam" id="PF01466">
    <property type="entry name" value="Skp1"/>
    <property type="match status" value="1"/>
</dbReference>
<evidence type="ECO:0000256" key="3">
    <source>
        <dbReference type="ARBA" id="ARBA00022786"/>
    </source>
</evidence>
<keyword evidence="3 4" id="KW-0833">Ubl conjugation pathway</keyword>
<evidence type="ECO:0000313" key="8">
    <source>
        <dbReference type="Proteomes" id="UP001177140"/>
    </source>
</evidence>
<protein>
    <recommendedName>
        <fullName evidence="4">SKP1-like protein</fullName>
    </recommendedName>
</protein>
<evidence type="ECO:0000313" key="7">
    <source>
        <dbReference type="EMBL" id="MCL7052066.1"/>
    </source>
</evidence>
<dbReference type="InterPro" id="IPR001232">
    <property type="entry name" value="SKP1-like"/>
</dbReference>
<comment type="pathway">
    <text evidence="1 4">Protein modification; protein ubiquitination.</text>
</comment>
<evidence type="ECO:0000256" key="2">
    <source>
        <dbReference type="ARBA" id="ARBA00009993"/>
    </source>
</evidence>
<name>A0AA42B604_PAPNU</name>
<dbReference type="SUPFAM" id="SSF81382">
    <property type="entry name" value="Skp1 dimerisation domain-like"/>
    <property type="match status" value="1"/>
</dbReference>
<dbReference type="PANTHER" id="PTHR11165">
    <property type="entry name" value="SKP1"/>
    <property type="match status" value="1"/>
</dbReference>
<evidence type="ECO:0000256" key="1">
    <source>
        <dbReference type="ARBA" id="ARBA00004906"/>
    </source>
</evidence>
<dbReference type="GO" id="GO:0006511">
    <property type="term" value="P:ubiquitin-dependent protein catabolic process"/>
    <property type="evidence" value="ECO:0007669"/>
    <property type="project" value="InterPro"/>
</dbReference>
<dbReference type="GO" id="GO:0009867">
    <property type="term" value="P:jasmonic acid mediated signaling pathway"/>
    <property type="evidence" value="ECO:0007669"/>
    <property type="project" value="UniProtKB-ARBA"/>
</dbReference>
<evidence type="ECO:0000259" key="6">
    <source>
        <dbReference type="Pfam" id="PF03931"/>
    </source>
</evidence>
<dbReference type="Pfam" id="PF03931">
    <property type="entry name" value="Skp1_POZ"/>
    <property type="match status" value="1"/>
</dbReference>
<evidence type="ECO:0000256" key="4">
    <source>
        <dbReference type="PIRNR" id="PIRNR028729"/>
    </source>
</evidence>
<comment type="subunit">
    <text evidence="4">Part of a SCF (SKP1-cullin-F-box) protein ligase complex.</text>
</comment>
<organism evidence="7 8">
    <name type="scientific">Papaver nudicaule</name>
    <name type="common">Iceland poppy</name>
    <dbReference type="NCBI Taxonomy" id="74823"/>
    <lineage>
        <taxon>Eukaryota</taxon>
        <taxon>Viridiplantae</taxon>
        <taxon>Streptophyta</taxon>
        <taxon>Embryophyta</taxon>
        <taxon>Tracheophyta</taxon>
        <taxon>Spermatophyta</taxon>
        <taxon>Magnoliopsida</taxon>
        <taxon>Ranunculales</taxon>
        <taxon>Papaveraceae</taxon>
        <taxon>Papaveroideae</taxon>
        <taxon>Papaver</taxon>
    </lineage>
</organism>
<accession>A0AA42B604</accession>
<dbReference type="SMART" id="SM00512">
    <property type="entry name" value="Skp1"/>
    <property type="match status" value="1"/>
</dbReference>
<comment type="similarity">
    <text evidence="2 4">Belongs to the SKP1 family.</text>
</comment>
<dbReference type="AlphaFoldDB" id="A0AA42B604"/>
<feature type="domain" description="SKP1 component POZ" evidence="6">
    <location>
        <begin position="32"/>
        <end position="91"/>
    </location>
</feature>
<dbReference type="InterPro" id="IPR016897">
    <property type="entry name" value="SKP1"/>
</dbReference>
<dbReference type="SUPFAM" id="SSF54695">
    <property type="entry name" value="POZ domain"/>
    <property type="match status" value="1"/>
</dbReference>
<comment type="function">
    <text evidence="4">Involved in ubiquitination and subsequent proteasomal degradation of target proteins. Together with CUL1, RBX1 and a F-box protein, it forms a SCF E3 ubiquitin ligase complex. The functional specificity of this complex depends on the type of F-box protein. In the SCF complex, it serves as an adapter that links the F-box protein to CUL1.</text>
</comment>
<comment type="caution">
    <text evidence="7">The sequence shown here is derived from an EMBL/GenBank/DDBJ whole genome shotgun (WGS) entry which is preliminary data.</text>
</comment>
<dbReference type="Gene3D" id="3.30.710.10">
    <property type="entry name" value="Potassium Channel Kv1.1, Chain A"/>
    <property type="match status" value="1"/>
</dbReference>
<dbReference type="InterPro" id="IPR036296">
    <property type="entry name" value="SKP1-like_dim_sf"/>
</dbReference>
<feature type="domain" description="SKP1 component dimerisation" evidence="5">
    <location>
        <begin position="147"/>
        <end position="192"/>
    </location>
</feature>
<dbReference type="GO" id="GO:0016567">
    <property type="term" value="P:protein ubiquitination"/>
    <property type="evidence" value="ECO:0007669"/>
    <property type="project" value="UniProtKB-UniRule"/>
</dbReference>
<reference evidence="7" key="1">
    <citation type="submission" date="2022-03" db="EMBL/GenBank/DDBJ databases">
        <title>A functionally conserved STORR gene fusion in Papaver species that diverged 16.8 million years ago.</title>
        <authorList>
            <person name="Catania T."/>
        </authorList>
    </citation>
    <scope>NUCLEOTIDE SEQUENCE</scope>
    <source>
        <strain evidence="7">S-191538</strain>
    </source>
</reference>
<evidence type="ECO:0000259" key="5">
    <source>
        <dbReference type="Pfam" id="PF01466"/>
    </source>
</evidence>
<dbReference type="InterPro" id="IPR011333">
    <property type="entry name" value="SKP1/BTB/POZ_sf"/>
</dbReference>
<sequence>MANLGLPSYTVSKSLVDSYKNLNVTDKSEKTKMVTLKTSDNKTFVVKKSTVLISETIRHLIEDDCAEDVIPLENITGDVLEKVLVFLKKHATVMEFLYGPVEPSDEEREKVADEIMMWDTEFIEGLESDQMLFDLIFAANYLDILTLMELTCEVVARKIRDMTPEQIREYLRIENDYSAEAEAKVRADNSWAFKQ</sequence>
<keyword evidence="8" id="KW-1185">Reference proteome</keyword>